<dbReference type="OrthoDB" id="4458448at2"/>
<evidence type="ECO:0000259" key="3">
    <source>
        <dbReference type="PROSITE" id="PS51186"/>
    </source>
</evidence>
<dbReference type="GO" id="GO:0016747">
    <property type="term" value="F:acyltransferase activity, transferring groups other than amino-acyl groups"/>
    <property type="evidence" value="ECO:0007669"/>
    <property type="project" value="InterPro"/>
</dbReference>
<dbReference type="AlphaFoldDB" id="A0A117ML90"/>
<evidence type="ECO:0000313" key="4">
    <source>
        <dbReference type="EMBL" id="KUL23591.1"/>
    </source>
</evidence>
<dbReference type="CDD" id="cd04301">
    <property type="entry name" value="NAT_SF"/>
    <property type="match status" value="1"/>
</dbReference>
<reference evidence="4 5" key="1">
    <citation type="submission" date="2015-10" db="EMBL/GenBank/DDBJ databases">
        <authorList>
            <person name="Gilbert D.G."/>
        </authorList>
    </citation>
    <scope>NUCLEOTIDE SEQUENCE [LARGE SCALE GENOMIC DNA]</scope>
    <source>
        <strain evidence="4 5">NRRL B-16712</strain>
    </source>
</reference>
<dbReference type="Gene3D" id="3.40.630.30">
    <property type="match status" value="1"/>
</dbReference>
<comment type="caution">
    <text evidence="4">The sequence shown here is derived from an EMBL/GenBank/DDBJ whole genome shotgun (WGS) entry which is preliminary data.</text>
</comment>
<dbReference type="InterPro" id="IPR050832">
    <property type="entry name" value="Bact_Acetyltransf"/>
</dbReference>
<evidence type="ECO:0000313" key="5">
    <source>
        <dbReference type="Proteomes" id="UP000053244"/>
    </source>
</evidence>
<keyword evidence="1" id="KW-0808">Transferase</keyword>
<accession>A0A117ML90</accession>
<feature type="domain" description="N-acetyltransferase" evidence="3">
    <location>
        <begin position="4"/>
        <end position="157"/>
    </location>
</feature>
<keyword evidence="5" id="KW-1185">Reference proteome</keyword>
<name>A0A117ML90_9ACTN</name>
<dbReference type="InterPro" id="IPR016181">
    <property type="entry name" value="Acyl_CoA_acyltransferase"/>
</dbReference>
<organism evidence="4 5">
    <name type="scientific">Actinoplanes awajinensis subsp. mycoplanecinus</name>
    <dbReference type="NCBI Taxonomy" id="135947"/>
    <lineage>
        <taxon>Bacteria</taxon>
        <taxon>Bacillati</taxon>
        <taxon>Actinomycetota</taxon>
        <taxon>Actinomycetes</taxon>
        <taxon>Micromonosporales</taxon>
        <taxon>Micromonosporaceae</taxon>
        <taxon>Actinoplanes</taxon>
    </lineage>
</organism>
<evidence type="ECO:0000256" key="1">
    <source>
        <dbReference type="ARBA" id="ARBA00022679"/>
    </source>
</evidence>
<evidence type="ECO:0000256" key="2">
    <source>
        <dbReference type="ARBA" id="ARBA00023315"/>
    </source>
</evidence>
<sequence>MISLTARTAADDLYEVYASNATYWRYSGDLDPDTLDRATVSAVLDALGPGEESLVARDDAGRLVGYTEILRRHPTDGLPWIGLLLIDGRWHRQGHGRAIALAVEDRLRAAGHPAVRLGVLTNNPEAQSFWTALGYQQIDLRPDLAKGRPTLVLEKPL</sequence>
<dbReference type="Pfam" id="PF00583">
    <property type="entry name" value="Acetyltransf_1"/>
    <property type="match status" value="1"/>
</dbReference>
<protein>
    <recommendedName>
        <fullName evidence="3">N-acetyltransferase domain-containing protein</fullName>
    </recommendedName>
</protein>
<dbReference type="PANTHER" id="PTHR43877">
    <property type="entry name" value="AMINOALKYLPHOSPHONATE N-ACETYLTRANSFERASE-RELATED-RELATED"/>
    <property type="match status" value="1"/>
</dbReference>
<dbReference type="PROSITE" id="PS51186">
    <property type="entry name" value="GNAT"/>
    <property type="match status" value="1"/>
</dbReference>
<dbReference type="RefSeq" id="WP_067706305.1">
    <property type="nucleotide sequence ID" value="NZ_LLZH01000331.1"/>
</dbReference>
<dbReference type="InterPro" id="IPR000182">
    <property type="entry name" value="GNAT_dom"/>
</dbReference>
<dbReference type="SUPFAM" id="SSF55729">
    <property type="entry name" value="Acyl-CoA N-acyltransferases (Nat)"/>
    <property type="match status" value="1"/>
</dbReference>
<keyword evidence="2" id="KW-0012">Acyltransferase</keyword>
<dbReference type="Proteomes" id="UP000053244">
    <property type="component" value="Unassembled WGS sequence"/>
</dbReference>
<gene>
    <name evidence="4" type="ORF">ADL15_46365</name>
</gene>
<proteinExistence type="predicted"/>
<dbReference type="EMBL" id="LLZH01000331">
    <property type="protein sequence ID" value="KUL23591.1"/>
    <property type="molecule type" value="Genomic_DNA"/>
</dbReference>